<dbReference type="KEGG" id="egr:104454325"/>
<dbReference type="PANTHER" id="PTHR12271">
    <property type="entry name" value="POLY A POLYMERASE CID PAP -RELATED"/>
    <property type="match status" value="1"/>
</dbReference>
<dbReference type="SUPFAM" id="SSF81631">
    <property type="entry name" value="PAP/OAS1 substrate-binding domain"/>
    <property type="match status" value="1"/>
</dbReference>
<evidence type="ECO:0000313" key="3">
    <source>
        <dbReference type="EMBL" id="KCW65570.1"/>
    </source>
</evidence>
<gene>
    <name evidence="3" type="ORF">EUGRSUZ_G02961</name>
</gene>
<dbReference type="OMA" id="DWDTRIT"/>
<dbReference type="FunCoup" id="A0A059BIR1">
    <property type="interactions" value="2988"/>
</dbReference>
<dbReference type="InterPro" id="IPR054708">
    <property type="entry name" value="MTPAP-like_central"/>
</dbReference>
<dbReference type="Pfam" id="PF22600">
    <property type="entry name" value="MTPAP-like_central"/>
    <property type="match status" value="1"/>
</dbReference>
<reference evidence="3" key="1">
    <citation type="submission" date="2013-07" db="EMBL/GenBank/DDBJ databases">
        <title>The genome of Eucalyptus grandis.</title>
        <authorList>
            <person name="Schmutz J."/>
            <person name="Hayes R."/>
            <person name="Myburg A."/>
            <person name="Tuskan G."/>
            <person name="Grattapaglia D."/>
            <person name="Rokhsar D.S."/>
        </authorList>
    </citation>
    <scope>NUCLEOTIDE SEQUENCE</scope>
    <source>
        <tissue evidence="3">Leaf extractions</tissue>
    </source>
</reference>
<dbReference type="Gramene" id="KCW65568">
    <property type="protein sequence ID" value="KCW65568"/>
    <property type="gene ID" value="EUGRSUZ_G02961"/>
</dbReference>
<dbReference type="InterPro" id="IPR043519">
    <property type="entry name" value="NT_sf"/>
</dbReference>
<dbReference type="Gramene" id="KCW65570">
    <property type="protein sequence ID" value="KCW65570"/>
    <property type="gene ID" value="EUGRSUZ_G02961"/>
</dbReference>
<proteinExistence type="predicted"/>
<evidence type="ECO:0000256" key="1">
    <source>
        <dbReference type="SAM" id="MobiDB-lite"/>
    </source>
</evidence>
<dbReference type="GO" id="GO:0050265">
    <property type="term" value="F:RNA uridylyltransferase activity"/>
    <property type="evidence" value="ECO:0000318"/>
    <property type="project" value="GO_Central"/>
</dbReference>
<dbReference type="eggNOG" id="KOG2277">
    <property type="taxonomic scope" value="Eukaryota"/>
</dbReference>
<dbReference type="EMBL" id="KK198759">
    <property type="protein sequence ID" value="KCW65569.1"/>
    <property type="molecule type" value="Genomic_DNA"/>
</dbReference>
<evidence type="ECO:0000259" key="2">
    <source>
        <dbReference type="Pfam" id="PF22600"/>
    </source>
</evidence>
<dbReference type="AlphaFoldDB" id="A0A059BIR1"/>
<dbReference type="Gene3D" id="3.30.460.10">
    <property type="entry name" value="Beta Polymerase, domain 2"/>
    <property type="match status" value="1"/>
</dbReference>
<dbReference type="GO" id="GO:0005737">
    <property type="term" value="C:cytoplasm"/>
    <property type="evidence" value="ECO:0007669"/>
    <property type="project" value="EnsemblPlants"/>
</dbReference>
<dbReference type="EMBL" id="KK198759">
    <property type="protein sequence ID" value="KCW65568.1"/>
    <property type="molecule type" value="Genomic_DNA"/>
</dbReference>
<name>A0A059BIR1_EUCGR</name>
<dbReference type="GO" id="GO:0010587">
    <property type="term" value="P:miRNA catabolic process"/>
    <property type="evidence" value="ECO:0007669"/>
    <property type="project" value="EnsemblPlants"/>
</dbReference>
<dbReference type="CDD" id="cd05402">
    <property type="entry name" value="NT_PAP_TUTase"/>
    <property type="match status" value="1"/>
</dbReference>
<dbReference type="STRING" id="71139.A0A059BIR1"/>
<accession>A0A059BIR1</accession>
<dbReference type="SUPFAM" id="SSF81301">
    <property type="entry name" value="Nucleotidyltransferase"/>
    <property type="match status" value="1"/>
</dbReference>
<dbReference type="Gene3D" id="1.10.1410.10">
    <property type="match status" value="1"/>
</dbReference>
<dbReference type="GO" id="GO:0031123">
    <property type="term" value="P:RNA 3'-end processing"/>
    <property type="evidence" value="ECO:0000318"/>
    <property type="project" value="GO_Central"/>
</dbReference>
<dbReference type="EMBL" id="KK198759">
    <property type="protein sequence ID" value="KCW65570.1"/>
    <property type="molecule type" value="Genomic_DNA"/>
</dbReference>
<organism evidence="3">
    <name type="scientific">Eucalyptus grandis</name>
    <name type="common">Flooded gum</name>
    <dbReference type="NCBI Taxonomy" id="71139"/>
    <lineage>
        <taxon>Eukaryota</taxon>
        <taxon>Viridiplantae</taxon>
        <taxon>Streptophyta</taxon>
        <taxon>Embryophyta</taxon>
        <taxon>Tracheophyta</taxon>
        <taxon>Spermatophyta</taxon>
        <taxon>Magnoliopsida</taxon>
        <taxon>eudicotyledons</taxon>
        <taxon>Gunneridae</taxon>
        <taxon>Pentapetalae</taxon>
        <taxon>rosids</taxon>
        <taxon>malvids</taxon>
        <taxon>Myrtales</taxon>
        <taxon>Myrtaceae</taxon>
        <taxon>Myrtoideae</taxon>
        <taxon>Eucalypteae</taxon>
        <taxon>Eucalyptus</taxon>
    </lineage>
</organism>
<feature type="domain" description="Poly(A) RNA polymerase mitochondrial-like central palm" evidence="2">
    <location>
        <begin position="10"/>
        <end position="146"/>
    </location>
</feature>
<feature type="compositionally biased region" description="Polar residues" evidence="1">
    <location>
        <begin position="356"/>
        <end position="386"/>
    </location>
</feature>
<dbReference type="Gramene" id="KCW65569">
    <property type="protein sequence ID" value="KCW65569"/>
    <property type="gene ID" value="EUGRSUZ_G02961"/>
</dbReference>
<sequence length="447" mass="50616">MGAYRTLDFVINDILNAVNPQQQDWVIRCQIIDELRRVIESVESLRGATVEPFGSFVSNLFTRQGDLDISVQLPNGSYISAAGKKLKQALLGDLLKALRQTGRWRRLQFIAHARVPILKIESKNSSISCDISIDNLHGYIKSKFLLWISEIDGRFRDMVLLVKEWAKCHDINNPKTGSFNSFALSLLVIFHFQTCAPAILPPLRDIYPCSAVDDLQGVRADAERRIAETCAANIARFKSSISKPNQSSLSELFISFLAKFSGLNLKAPELGICPYTGQWEEIKNNMRWMPQTYALFIEDPFEQPENTARAVSSRQLKRISEAFEITHHRLTSNSQNRSAVLAALVRPHEVQFLTRTPVTNGSYNGGRLNNTSWNQRALTSPSPVQNQHRRVKNNHQGPAPSFAHNSAVPKPHHHPSKDSTRQTPSQQHQNKPRQMWKPRPSREIVDE</sequence>
<protein>
    <recommendedName>
        <fullName evidence="2">Poly(A) RNA polymerase mitochondrial-like central palm domain-containing protein</fullName>
    </recommendedName>
</protein>
<dbReference type="PANTHER" id="PTHR12271:SF123">
    <property type="entry name" value="PROTEIN HESO1"/>
    <property type="match status" value="1"/>
</dbReference>
<dbReference type="OrthoDB" id="2274644at2759"/>
<feature type="region of interest" description="Disordered" evidence="1">
    <location>
        <begin position="356"/>
        <end position="447"/>
    </location>
</feature>
<dbReference type="GO" id="GO:0005634">
    <property type="term" value="C:nucleus"/>
    <property type="evidence" value="ECO:0007669"/>
    <property type="project" value="EnsemblPlants"/>
</dbReference>